<reference evidence="4 5" key="1">
    <citation type="submission" date="2018-08" db="EMBL/GenBank/DDBJ databases">
        <title>Draft genome of the lignicolous fungus Coniochaeta pulveracea.</title>
        <authorList>
            <person name="Borstlap C.J."/>
            <person name="De Witt R.N."/>
            <person name="Botha A."/>
            <person name="Volschenk H."/>
        </authorList>
    </citation>
    <scope>NUCLEOTIDE SEQUENCE [LARGE SCALE GENOMIC DNA]</scope>
    <source>
        <strain evidence="4 5">CAB683</strain>
    </source>
</reference>
<proteinExistence type="predicted"/>
<dbReference type="Proteomes" id="UP000275385">
    <property type="component" value="Unassembled WGS sequence"/>
</dbReference>
<feature type="compositionally biased region" description="Low complexity" evidence="3">
    <location>
        <begin position="733"/>
        <end position="747"/>
    </location>
</feature>
<feature type="compositionally biased region" description="Basic and acidic residues" evidence="3">
    <location>
        <begin position="684"/>
        <end position="700"/>
    </location>
</feature>
<comment type="subcellular location">
    <subcellularLocation>
        <location evidence="1">Cytoplasm</location>
    </subcellularLocation>
</comment>
<comment type="caution">
    <text evidence="4">The sequence shown here is derived from an EMBL/GenBank/DDBJ whole genome shotgun (WGS) entry which is preliminary data.</text>
</comment>
<organism evidence="4 5">
    <name type="scientific">Coniochaeta pulveracea</name>
    <dbReference type="NCBI Taxonomy" id="177199"/>
    <lineage>
        <taxon>Eukaryota</taxon>
        <taxon>Fungi</taxon>
        <taxon>Dikarya</taxon>
        <taxon>Ascomycota</taxon>
        <taxon>Pezizomycotina</taxon>
        <taxon>Sordariomycetes</taxon>
        <taxon>Sordariomycetidae</taxon>
        <taxon>Coniochaetales</taxon>
        <taxon>Coniochaetaceae</taxon>
        <taxon>Coniochaeta</taxon>
    </lineage>
</organism>
<keyword evidence="2" id="KW-0963">Cytoplasm</keyword>
<dbReference type="OrthoDB" id="3540583at2759"/>
<feature type="compositionally biased region" description="Basic residues" evidence="3">
    <location>
        <begin position="716"/>
        <end position="727"/>
    </location>
</feature>
<feature type="compositionally biased region" description="Gly residues" evidence="3">
    <location>
        <begin position="649"/>
        <end position="659"/>
    </location>
</feature>
<feature type="compositionally biased region" description="Gly residues" evidence="3">
    <location>
        <begin position="628"/>
        <end position="639"/>
    </location>
</feature>
<sequence>MAPAGYEERATSTAPETVILIDDDDGQDSPGDSDRGMPDSQWYTDSLKPSNTPALLRWRYFVLDNDQTNPSAGKWPGPRVPDDMRFDLERFRKDYGWTSTEPGELGNFAGEFEVARRDFYHSIHDQDALFLADGQDKPEVREGWGLHKPSNSNYLQPESYQGLCQLYRGFPMVEDVTFAVHRNLHNSISGGCCYWTALALLLYGDAEQWLRVKADHLAHFGRVLVNKEHPRYELYTKLNNKMYNVRAGYPANHQDSDQLLPAFCANLWMVLKLPGVYVPMQMLDVTADLYEAYITVYSMGLEEEDKNTVMEVRTRGAYNGRHLAMMYVDGNHFRPMVPNEFLSWEFKFPRITRETTKGLPYRLGKADGVNHAWRSEFADIKLRGQKAPVIIERGFQPAAAYWAVGLVPPPKDDSHSSSGAGGGGGGGGGDDDDSSGDDEDWSGEDDWDDAGEVGGEDYDDKCEHWAEHLKLGKERNDLDIKRGNLQRKFDRLKDKYRKAKSTLALPRSALEEKSKRALDKAKTKADVLREELTRSGLEVSNLREQVTDLQNQVLRLQQEPDEACRNHSEGQSPPVSELVPEPASLLGPPSPQDPPGAPNPPPAPDTPPATAPPPAPAAKPRNKACAECGGGAAADGGGTTTKAGKSATGRGGGTAGRGGKAARGRGKAQTKAADTANDETEDKEETKTDKTDTEPTEAKQTKTKKTTARMPATKKAATKKPATRKASVRTEASTGTRTSSRLRTGSLAEATENTQSVPEAEMHEDGAVGHGGAGHGEDTAPAEQRTGPAPMDTVDEDEAQASNSHIRKLSSYSDESGEPSSPNKRRRLS</sequence>
<dbReference type="InterPro" id="IPR005398">
    <property type="entry name" value="Tubby_N"/>
</dbReference>
<dbReference type="EMBL" id="QVQW01000018">
    <property type="protein sequence ID" value="RKU45818.1"/>
    <property type="molecule type" value="Genomic_DNA"/>
</dbReference>
<dbReference type="GO" id="GO:0005737">
    <property type="term" value="C:cytoplasm"/>
    <property type="evidence" value="ECO:0007669"/>
    <property type="project" value="UniProtKB-SubCell"/>
</dbReference>
<gene>
    <name evidence="4" type="ORF">DL546_006203</name>
</gene>
<dbReference type="CDD" id="cd22744">
    <property type="entry name" value="OTU"/>
    <property type="match status" value="1"/>
</dbReference>
<dbReference type="PRINTS" id="PR01574">
    <property type="entry name" value="TUBBYPROTEIN"/>
</dbReference>
<protein>
    <recommendedName>
        <fullName evidence="6">OTU domain-containing protein</fullName>
    </recommendedName>
</protein>
<evidence type="ECO:0000256" key="3">
    <source>
        <dbReference type="SAM" id="MobiDB-lite"/>
    </source>
</evidence>
<feature type="region of interest" description="Disordered" evidence="3">
    <location>
        <begin position="1"/>
        <end position="46"/>
    </location>
</feature>
<feature type="region of interest" description="Disordered" evidence="3">
    <location>
        <begin position="555"/>
        <end position="829"/>
    </location>
</feature>
<evidence type="ECO:0000313" key="5">
    <source>
        <dbReference type="Proteomes" id="UP000275385"/>
    </source>
</evidence>
<name>A0A420YD51_9PEZI</name>
<dbReference type="STRING" id="177199.A0A420YD51"/>
<feature type="compositionally biased region" description="Pro residues" evidence="3">
    <location>
        <begin position="588"/>
        <end position="617"/>
    </location>
</feature>
<keyword evidence="5" id="KW-1185">Reference proteome</keyword>
<feature type="region of interest" description="Disordered" evidence="3">
    <location>
        <begin position="410"/>
        <end position="458"/>
    </location>
</feature>
<evidence type="ECO:0000256" key="2">
    <source>
        <dbReference type="ARBA" id="ARBA00022490"/>
    </source>
</evidence>
<feature type="compositionally biased region" description="Low complexity" evidence="3">
    <location>
        <begin position="810"/>
        <end position="822"/>
    </location>
</feature>
<feature type="region of interest" description="Disordered" evidence="3">
    <location>
        <begin position="507"/>
        <end position="527"/>
    </location>
</feature>
<feature type="compositionally biased region" description="Acidic residues" evidence="3">
    <location>
        <begin position="429"/>
        <end position="458"/>
    </location>
</feature>
<evidence type="ECO:0008006" key="6">
    <source>
        <dbReference type="Google" id="ProtNLM"/>
    </source>
</evidence>
<accession>A0A420YD51</accession>
<feature type="compositionally biased region" description="Gly residues" evidence="3">
    <location>
        <begin position="419"/>
        <end position="428"/>
    </location>
</feature>
<evidence type="ECO:0000256" key="1">
    <source>
        <dbReference type="ARBA" id="ARBA00004496"/>
    </source>
</evidence>
<dbReference type="AlphaFoldDB" id="A0A420YD51"/>
<evidence type="ECO:0000313" key="4">
    <source>
        <dbReference type="EMBL" id="RKU45818.1"/>
    </source>
</evidence>
<feature type="compositionally biased region" description="Basic and acidic residues" evidence="3">
    <location>
        <begin position="509"/>
        <end position="527"/>
    </location>
</feature>
<feature type="compositionally biased region" description="Basic and acidic residues" evidence="3">
    <location>
        <begin position="1"/>
        <end position="10"/>
    </location>
</feature>